<feature type="region of interest" description="Disordered" evidence="9">
    <location>
        <begin position="185"/>
        <end position="208"/>
    </location>
</feature>
<dbReference type="InterPro" id="IPR043128">
    <property type="entry name" value="Rev_trsase/Diguanyl_cyclase"/>
</dbReference>
<dbReference type="EC" id="2.7.7.49" evidence="1"/>
<dbReference type="PANTHER" id="PTHR37984:SF11">
    <property type="entry name" value="INTEGRASE CATALYTIC DOMAIN-CONTAINING PROTEIN"/>
    <property type="match status" value="1"/>
</dbReference>
<dbReference type="GO" id="GO:0004519">
    <property type="term" value="F:endonuclease activity"/>
    <property type="evidence" value="ECO:0007669"/>
    <property type="project" value="UniProtKB-KW"/>
</dbReference>
<dbReference type="Gene3D" id="3.10.10.10">
    <property type="entry name" value="HIV Type 1 Reverse Transcriptase, subunit A, domain 1"/>
    <property type="match status" value="1"/>
</dbReference>
<protein>
    <recommendedName>
        <fullName evidence="1">RNA-directed DNA polymerase</fullName>
        <ecNumber evidence="1">2.7.7.49</ecNumber>
    </recommendedName>
</protein>
<evidence type="ECO:0000313" key="14">
    <source>
        <dbReference type="RefSeq" id="XP_022814825.1"/>
    </source>
</evidence>
<dbReference type="InterPro" id="IPR012337">
    <property type="entry name" value="RNaseH-like_sf"/>
</dbReference>
<evidence type="ECO:0000256" key="1">
    <source>
        <dbReference type="ARBA" id="ARBA00012493"/>
    </source>
</evidence>
<dbReference type="InterPro" id="IPR036397">
    <property type="entry name" value="RNaseH_sf"/>
</dbReference>
<evidence type="ECO:0000256" key="9">
    <source>
        <dbReference type="SAM" id="MobiDB-lite"/>
    </source>
</evidence>
<evidence type="ECO:0000256" key="2">
    <source>
        <dbReference type="ARBA" id="ARBA00022679"/>
    </source>
</evidence>
<dbReference type="KEGG" id="sliu:111348446"/>
<dbReference type="Pfam" id="PF17921">
    <property type="entry name" value="Integrase_H2C2"/>
    <property type="match status" value="1"/>
</dbReference>
<evidence type="ECO:0000256" key="7">
    <source>
        <dbReference type="ARBA" id="ARBA00022918"/>
    </source>
</evidence>
<evidence type="ECO:0000256" key="6">
    <source>
        <dbReference type="ARBA" id="ARBA00022801"/>
    </source>
</evidence>
<dbReference type="PROSITE" id="PS50158">
    <property type="entry name" value="ZF_CCHC"/>
    <property type="match status" value="1"/>
</dbReference>
<dbReference type="InterPro" id="IPR001584">
    <property type="entry name" value="Integrase_cat-core"/>
</dbReference>
<evidence type="ECO:0000256" key="5">
    <source>
        <dbReference type="ARBA" id="ARBA00022759"/>
    </source>
</evidence>
<dbReference type="InterPro" id="IPR000477">
    <property type="entry name" value="RT_dom"/>
</dbReference>
<organism evidence="13 14">
    <name type="scientific">Spodoptera litura</name>
    <name type="common">Asian cotton leafworm</name>
    <dbReference type="NCBI Taxonomy" id="69820"/>
    <lineage>
        <taxon>Eukaryota</taxon>
        <taxon>Metazoa</taxon>
        <taxon>Ecdysozoa</taxon>
        <taxon>Arthropoda</taxon>
        <taxon>Hexapoda</taxon>
        <taxon>Insecta</taxon>
        <taxon>Pterygota</taxon>
        <taxon>Neoptera</taxon>
        <taxon>Endopterygota</taxon>
        <taxon>Lepidoptera</taxon>
        <taxon>Glossata</taxon>
        <taxon>Ditrysia</taxon>
        <taxon>Noctuoidea</taxon>
        <taxon>Noctuidae</taxon>
        <taxon>Amphipyrinae</taxon>
        <taxon>Spodoptera</taxon>
    </lineage>
</organism>
<dbReference type="Proteomes" id="UP000301870">
    <property type="component" value="Chromosome 16"/>
</dbReference>
<dbReference type="InterPro" id="IPR041588">
    <property type="entry name" value="Integrase_H2C2"/>
</dbReference>
<dbReference type="RefSeq" id="XP_022814826.1">
    <property type="nucleotide sequence ID" value="XM_022959058.1"/>
</dbReference>
<dbReference type="InterPro" id="IPR041373">
    <property type="entry name" value="RT_RNaseH"/>
</dbReference>
<feature type="region of interest" description="Disordered" evidence="9">
    <location>
        <begin position="1175"/>
        <end position="1199"/>
    </location>
</feature>
<dbReference type="GO" id="GO:0042575">
    <property type="term" value="C:DNA polymerase complex"/>
    <property type="evidence" value="ECO:0007669"/>
    <property type="project" value="UniProtKB-ARBA"/>
</dbReference>
<dbReference type="InterPro" id="IPR043502">
    <property type="entry name" value="DNA/RNA_pol_sf"/>
</dbReference>
<feature type="compositionally biased region" description="Basic and acidic residues" evidence="9">
    <location>
        <begin position="1175"/>
        <end position="1195"/>
    </location>
</feature>
<evidence type="ECO:0000259" key="10">
    <source>
        <dbReference type="PROSITE" id="PS50158"/>
    </source>
</evidence>
<feature type="compositionally biased region" description="Polar residues" evidence="9">
    <location>
        <begin position="276"/>
        <end position="285"/>
    </location>
</feature>
<dbReference type="SMART" id="SM00343">
    <property type="entry name" value="ZnF_C2HC"/>
    <property type="match status" value="2"/>
</dbReference>
<feature type="region of interest" description="Disordered" evidence="9">
    <location>
        <begin position="256"/>
        <end position="285"/>
    </location>
</feature>
<dbReference type="OrthoDB" id="10068564at2759"/>
<dbReference type="PROSITE" id="PS50994">
    <property type="entry name" value="INTEGRASE"/>
    <property type="match status" value="1"/>
</dbReference>
<keyword evidence="8" id="KW-0479">Metal-binding</keyword>
<keyword evidence="2" id="KW-0808">Transferase</keyword>
<evidence type="ECO:0000256" key="8">
    <source>
        <dbReference type="PROSITE-ProRule" id="PRU00047"/>
    </source>
</evidence>
<dbReference type="SUPFAM" id="SSF57756">
    <property type="entry name" value="Retrovirus zinc finger-like domains"/>
    <property type="match status" value="1"/>
</dbReference>
<proteinExistence type="predicted"/>
<evidence type="ECO:0000259" key="12">
    <source>
        <dbReference type="PROSITE" id="PS50994"/>
    </source>
</evidence>
<dbReference type="GO" id="GO:0008270">
    <property type="term" value="F:zinc ion binding"/>
    <property type="evidence" value="ECO:0007669"/>
    <property type="project" value="UniProtKB-KW"/>
</dbReference>
<keyword evidence="13" id="KW-1185">Reference proteome</keyword>
<name>A0A9J7DMB3_SPOLT</name>
<evidence type="ECO:0000259" key="11">
    <source>
        <dbReference type="PROSITE" id="PS50878"/>
    </source>
</evidence>
<dbReference type="GO" id="GO:0003964">
    <property type="term" value="F:RNA-directed DNA polymerase activity"/>
    <property type="evidence" value="ECO:0007669"/>
    <property type="project" value="UniProtKB-KW"/>
</dbReference>
<dbReference type="KEGG" id="sliu:111353377"/>
<dbReference type="GO" id="GO:0015074">
    <property type="term" value="P:DNA integration"/>
    <property type="evidence" value="ECO:0007669"/>
    <property type="project" value="InterPro"/>
</dbReference>
<dbReference type="CDD" id="cd00303">
    <property type="entry name" value="retropepsin_like"/>
    <property type="match status" value="1"/>
</dbReference>
<keyword evidence="4" id="KW-0540">Nuclease</keyword>
<reference evidence="14 15" key="1">
    <citation type="submission" date="2025-04" db="UniProtKB">
        <authorList>
            <consortium name="RefSeq"/>
        </authorList>
    </citation>
    <scope>IDENTIFICATION</scope>
    <source>
        <strain evidence="14 15">Ishihara</strain>
        <tissue evidence="14 15">Whole body</tissue>
    </source>
</reference>
<dbReference type="Pfam" id="PF00665">
    <property type="entry name" value="rve"/>
    <property type="match status" value="1"/>
</dbReference>
<dbReference type="GO" id="GO:0003676">
    <property type="term" value="F:nucleic acid binding"/>
    <property type="evidence" value="ECO:0007669"/>
    <property type="project" value="InterPro"/>
</dbReference>
<dbReference type="InterPro" id="IPR050951">
    <property type="entry name" value="Retrovirus_Pol_polyprotein"/>
</dbReference>
<dbReference type="PANTHER" id="PTHR37984">
    <property type="entry name" value="PROTEIN CBG26694"/>
    <property type="match status" value="1"/>
</dbReference>
<keyword evidence="3" id="KW-0548">Nucleotidyltransferase</keyword>
<dbReference type="FunFam" id="1.10.340.70:FF:000003">
    <property type="entry name" value="Protein CBG25708"/>
    <property type="match status" value="1"/>
</dbReference>
<feature type="domain" description="Reverse transcriptase" evidence="11">
    <location>
        <begin position="461"/>
        <end position="638"/>
    </location>
</feature>
<dbReference type="PROSITE" id="PS50878">
    <property type="entry name" value="RT_POL"/>
    <property type="match status" value="1"/>
</dbReference>
<accession>A0A9J7DMB3</accession>
<evidence type="ECO:0000313" key="13">
    <source>
        <dbReference type="Proteomes" id="UP000301870"/>
    </source>
</evidence>
<keyword evidence="7" id="KW-0695">RNA-directed DNA polymerase</keyword>
<dbReference type="Proteomes" id="UP000301870">
    <property type="component" value="Chromosome 7"/>
</dbReference>
<dbReference type="InterPro" id="IPR036875">
    <property type="entry name" value="Znf_CCHC_sf"/>
</dbReference>
<feature type="domain" description="Integrase catalytic" evidence="12">
    <location>
        <begin position="1005"/>
        <end position="1159"/>
    </location>
</feature>
<sequence length="1311" mass="152165">MANLSLEKFECEGEVTSVCVRWERWKRSLYVYLEAANVTTPSQKRASLLHWGGSELQEIFYNIPDEAATNTSEETETDVFKMAIKKLDEYFAPKQSKRFERHVFRLIKQEENEKFEKFVVRLRQQAAKCQFVDVDDQLLDQITDRCSSEELRKKILKNGDKMTLEDVIAEANALEVINRQLEDFSQKQKRNQDVNHVKDNSKNKNQRGKRECFRCGGWNHLAYDEKCPARGKKCTKCGRIGHFKLQCKTNPLKRKLEEDAKQTRNKDTKKFKRQDTNNINEQKNSNSDEEIDYVFNMNNDDIVICKIGGVEVDMLIDSGCKYNLITSKSWGVMKRNRIKVIEQTQNPRKRFYAYGSDSPLKLLGAFKSSIELAGKTQHSIFYVVENGTRNLLGKVTALALGVLRIGVAVNEIRSKVFPKFKNVVIHIPIDDKVKPIAQPYRRIPIPLEGKVNAKINELLEKDIIEKVDGHSEWISPIVPILKENGDIRLCIDMRRANSAIKRENHPLPTMDQLLPKIRDAVIFSKLDICDAFHQLELHPDSRSITTFISAKGLYRYKRMMFGISCAPEIFQKTLERILLTCKGVINFIDDILVYGKNRTEHDARLQKVTEVLEANNVILRHEKCILSTNEVEFLGHKLSKQGIRPLDKYLSTIKKFRAPTTVSELQSFMGLINYVGKWIPNLATKTEPLKQLLRNKFGRNTDIRELWGESQQASFNSLKVDLADISDLGYYNVQDRTLVFADASPVAIGAVLVQENDSGPRVIAFGNKTLTDCERRYCQTEKEALALVWAVEHFHMFLYGKEFNLVTDHKPLEVIFSPKSKPCARIERWMLRLQSYQYKVIYRPGKNNIADPLSRLCKLTPENSAPNVDYVQNIIEHVRPIAVSLSDIERCSNEDLEIQKVKEGVHERKWDAAVKCYKLIENELCFHEGILLRGTKIVIPKVLRNRVLSAAHEGHPGIVAMKARLRTKVWWPRYDQDVERMVKSCKGCTLVSVPNAPHPLKRRELPSHPWVDIAIDLLGPLPSNDYLLVVVDYYSRYQEIKICRDISSKEMIKLLREVFSRLGYPVSLMADNGKQFVSEQFKSFCKENDIKLYHSVPYWPQQNGEVERQNRSILKRLRICQAENKIHWRESLVDYLTMYNNTPHTVTGKTPAELFFQRKIRDKIPMIDDVEHRNDDMDLRDKDREQKERGREYTDRRRKAQDIDLEPGEKVYIKDMNKANKLSTNYEPTQYTVKSRTGGDVEVENEETGQRLRRNIVHLKKVEDCYDALIKMLLNIIKVIIISKTLIKIRKRCSVCRIIWFCRLMRTRRAL</sequence>
<feature type="compositionally biased region" description="Basic and acidic residues" evidence="9">
    <location>
        <begin position="256"/>
        <end position="268"/>
    </location>
</feature>
<evidence type="ECO:0000256" key="4">
    <source>
        <dbReference type="ARBA" id="ARBA00022722"/>
    </source>
</evidence>
<dbReference type="Gene3D" id="3.30.70.270">
    <property type="match status" value="2"/>
</dbReference>
<evidence type="ECO:0000313" key="16">
    <source>
        <dbReference type="RefSeq" id="XP_022822145.1"/>
    </source>
</evidence>
<dbReference type="Gene3D" id="1.10.340.70">
    <property type="match status" value="1"/>
</dbReference>
<dbReference type="RefSeq" id="XP_022822145.1">
    <property type="nucleotide sequence ID" value="XM_022966377.1"/>
</dbReference>
<dbReference type="InterPro" id="IPR001878">
    <property type="entry name" value="Znf_CCHC"/>
</dbReference>
<dbReference type="InterPro" id="IPR021109">
    <property type="entry name" value="Peptidase_aspartic_dom_sf"/>
</dbReference>
<dbReference type="Gene3D" id="4.10.60.10">
    <property type="entry name" value="Zinc finger, CCHC-type"/>
    <property type="match status" value="1"/>
</dbReference>
<dbReference type="GO" id="GO:0016787">
    <property type="term" value="F:hydrolase activity"/>
    <property type="evidence" value="ECO:0007669"/>
    <property type="project" value="UniProtKB-KW"/>
</dbReference>
<feature type="domain" description="CCHC-type" evidence="10">
    <location>
        <begin position="233"/>
        <end position="248"/>
    </location>
</feature>
<dbReference type="Gene3D" id="2.40.70.10">
    <property type="entry name" value="Acid Proteases"/>
    <property type="match status" value="1"/>
</dbReference>
<dbReference type="Pfam" id="PF17917">
    <property type="entry name" value="RT_RNaseH"/>
    <property type="match status" value="1"/>
</dbReference>
<gene>
    <name evidence="14 15" type="primary">LOC111348446</name>
    <name evidence="16" type="synonym">LOC111353377</name>
</gene>
<keyword evidence="5" id="KW-0255">Endonuclease</keyword>
<dbReference type="CDD" id="cd09274">
    <property type="entry name" value="RNase_HI_RT_Ty3"/>
    <property type="match status" value="1"/>
</dbReference>
<dbReference type="SUPFAM" id="SSF53098">
    <property type="entry name" value="Ribonuclease H-like"/>
    <property type="match status" value="1"/>
</dbReference>
<evidence type="ECO:0000256" key="3">
    <source>
        <dbReference type="ARBA" id="ARBA00022695"/>
    </source>
</evidence>
<dbReference type="SUPFAM" id="SSF56672">
    <property type="entry name" value="DNA/RNA polymerases"/>
    <property type="match status" value="1"/>
</dbReference>
<dbReference type="GeneID" id="111348446"/>
<dbReference type="FunFam" id="3.30.420.10:FF:000063">
    <property type="entry name" value="Retrovirus-related Pol polyprotein from transposon 297-like Protein"/>
    <property type="match status" value="1"/>
</dbReference>
<keyword evidence="8" id="KW-0862">Zinc</keyword>
<dbReference type="Pfam" id="PF00078">
    <property type="entry name" value="RVT_1"/>
    <property type="match status" value="1"/>
</dbReference>
<keyword evidence="8" id="KW-0863">Zinc-finger</keyword>
<evidence type="ECO:0000313" key="15">
    <source>
        <dbReference type="RefSeq" id="XP_022814826.1"/>
    </source>
</evidence>
<keyword evidence="6" id="KW-0378">Hydrolase</keyword>
<dbReference type="RefSeq" id="XP_022814825.1">
    <property type="nucleotide sequence ID" value="XM_022959057.1"/>
</dbReference>
<dbReference type="CDD" id="cd01647">
    <property type="entry name" value="RT_LTR"/>
    <property type="match status" value="1"/>
</dbReference>
<dbReference type="Gene3D" id="3.30.420.10">
    <property type="entry name" value="Ribonuclease H-like superfamily/Ribonuclease H"/>
    <property type="match status" value="1"/>
</dbReference>